<accession>A0A380C8F4</accession>
<dbReference type="Proteomes" id="UP000255061">
    <property type="component" value="Unassembled WGS sequence"/>
</dbReference>
<reference evidence="1 2" key="1">
    <citation type="submission" date="2018-06" db="EMBL/GenBank/DDBJ databases">
        <authorList>
            <consortium name="Pathogen Informatics"/>
            <person name="Doyle S."/>
        </authorList>
    </citation>
    <scope>NUCLEOTIDE SEQUENCE [LARGE SCALE GENOMIC DNA]</scope>
    <source>
        <strain evidence="1 2">NCTC10736</strain>
    </source>
</reference>
<organism evidence="1 2">
    <name type="scientific">Shewanella morhuae</name>
    <dbReference type="NCBI Taxonomy" id="365591"/>
    <lineage>
        <taxon>Bacteria</taxon>
        <taxon>Pseudomonadati</taxon>
        <taxon>Pseudomonadota</taxon>
        <taxon>Gammaproteobacteria</taxon>
        <taxon>Alteromonadales</taxon>
        <taxon>Shewanellaceae</taxon>
        <taxon>Shewanella</taxon>
    </lineage>
</organism>
<dbReference type="EMBL" id="UGYV01000005">
    <property type="protein sequence ID" value="SUJ13614.1"/>
    <property type="molecule type" value="Genomic_DNA"/>
</dbReference>
<gene>
    <name evidence="1" type="ORF">NCTC10736_04192</name>
</gene>
<name>A0A380C8F4_9GAMM</name>
<dbReference type="RefSeq" id="WP_220271712.1">
    <property type="nucleotide sequence ID" value="NZ_UGYV01000005.1"/>
</dbReference>
<evidence type="ECO:0000313" key="1">
    <source>
        <dbReference type="EMBL" id="SUJ13614.1"/>
    </source>
</evidence>
<sequence>MSDFKCIGFVGIDVGRDEAERTLIISKGKIMNDVEHLENIKSAGNISASVQALSWLDNGAVILDTETTGLKWAVKL</sequence>
<evidence type="ECO:0000313" key="2">
    <source>
        <dbReference type="Proteomes" id="UP000255061"/>
    </source>
</evidence>
<protein>
    <submittedName>
        <fullName evidence="1">Uncharacterized protein</fullName>
    </submittedName>
</protein>
<proteinExistence type="predicted"/>
<dbReference type="AlphaFoldDB" id="A0A380C8F4"/>